<sequence length="98" mass="10438">MADPYAVLGVSRDATPAEITAAYRRAVRACHPDTEHPDPGRLAAVIAAYRMLRAKQEDAGKASAESSTSGSTSIPVRVHRRPSPRGPDLRAGPARHDP</sequence>
<comment type="caution">
    <text evidence="3">The sequence shown here is derived from an EMBL/GenBank/DDBJ whole genome shotgun (WGS) entry which is preliminary data.</text>
</comment>
<feature type="compositionally biased region" description="Low complexity" evidence="1">
    <location>
        <begin position="61"/>
        <end position="73"/>
    </location>
</feature>
<keyword evidence="4" id="KW-1185">Reference proteome</keyword>
<organism evidence="3 4">
    <name type="scientific">Amycolatopsis pigmentata</name>
    <dbReference type="NCBI Taxonomy" id="450801"/>
    <lineage>
        <taxon>Bacteria</taxon>
        <taxon>Bacillati</taxon>
        <taxon>Actinomycetota</taxon>
        <taxon>Actinomycetes</taxon>
        <taxon>Pseudonocardiales</taxon>
        <taxon>Pseudonocardiaceae</taxon>
        <taxon>Amycolatopsis</taxon>
    </lineage>
</organism>
<gene>
    <name evidence="3" type="ORF">ACFSXZ_03105</name>
</gene>
<dbReference type="Gene3D" id="1.10.287.110">
    <property type="entry name" value="DnaJ domain"/>
    <property type="match status" value="1"/>
</dbReference>
<evidence type="ECO:0000313" key="3">
    <source>
        <dbReference type="EMBL" id="MFD2415311.1"/>
    </source>
</evidence>
<evidence type="ECO:0000313" key="4">
    <source>
        <dbReference type="Proteomes" id="UP001597417"/>
    </source>
</evidence>
<dbReference type="PRINTS" id="PR00625">
    <property type="entry name" value="JDOMAIN"/>
</dbReference>
<dbReference type="InterPro" id="IPR036869">
    <property type="entry name" value="J_dom_sf"/>
</dbReference>
<reference evidence="4" key="1">
    <citation type="journal article" date="2019" name="Int. J. Syst. Evol. Microbiol.">
        <title>The Global Catalogue of Microorganisms (GCM) 10K type strain sequencing project: providing services to taxonomists for standard genome sequencing and annotation.</title>
        <authorList>
            <consortium name="The Broad Institute Genomics Platform"/>
            <consortium name="The Broad Institute Genome Sequencing Center for Infectious Disease"/>
            <person name="Wu L."/>
            <person name="Ma J."/>
        </authorList>
    </citation>
    <scope>NUCLEOTIDE SEQUENCE [LARGE SCALE GENOMIC DNA]</scope>
    <source>
        <strain evidence="4">CGMCC 4.7645</strain>
    </source>
</reference>
<dbReference type="CDD" id="cd06257">
    <property type="entry name" value="DnaJ"/>
    <property type="match status" value="1"/>
</dbReference>
<dbReference type="SUPFAM" id="SSF46565">
    <property type="entry name" value="Chaperone J-domain"/>
    <property type="match status" value="1"/>
</dbReference>
<dbReference type="RefSeq" id="WP_378260997.1">
    <property type="nucleotide sequence ID" value="NZ_JBHUKR010000004.1"/>
</dbReference>
<dbReference type="SMART" id="SM00271">
    <property type="entry name" value="DnaJ"/>
    <property type="match status" value="1"/>
</dbReference>
<evidence type="ECO:0000256" key="1">
    <source>
        <dbReference type="SAM" id="MobiDB-lite"/>
    </source>
</evidence>
<dbReference type="EMBL" id="JBHUKR010000004">
    <property type="protein sequence ID" value="MFD2415311.1"/>
    <property type="molecule type" value="Genomic_DNA"/>
</dbReference>
<accession>A0ABW5FRI5</accession>
<dbReference type="Pfam" id="PF00226">
    <property type="entry name" value="DnaJ"/>
    <property type="match status" value="1"/>
</dbReference>
<dbReference type="InterPro" id="IPR001623">
    <property type="entry name" value="DnaJ_domain"/>
</dbReference>
<protein>
    <submittedName>
        <fullName evidence="3">J domain-containing protein</fullName>
    </submittedName>
</protein>
<name>A0ABW5FRI5_9PSEU</name>
<proteinExistence type="predicted"/>
<dbReference type="Proteomes" id="UP001597417">
    <property type="component" value="Unassembled WGS sequence"/>
</dbReference>
<evidence type="ECO:0000259" key="2">
    <source>
        <dbReference type="PROSITE" id="PS50076"/>
    </source>
</evidence>
<feature type="region of interest" description="Disordered" evidence="1">
    <location>
        <begin position="55"/>
        <end position="98"/>
    </location>
</feature>
<dbReference type="PROSITE" id="PS50076">
    <property type="entry name" value="DNAJ_2"/>
    <property type="match status" value="1"/>
</dbReference>
<feature type="domain" description="J" evidence="2">
    <location>
        <begin position="3"/>
        <end position="57"/>
    </location>
</feature>